<dbReference type="AlphaFoldDB" id="B9RE49"/>
<evidence type="ECO:0000313" key="2">
    <source>
        <dbReference type="EMBL" id="EEF50657.1"/>
    </source>
</evidence>
<organism evidence="2 3">
    <name type="scientific">Ricinus communis</name>
    <name type="common">Castor bean</name>
    <dbReference type="NCBI Taxonomy" id="3988"/>
    <lineage>
        <taxon>Eukaryota</taxon>
        <taxon>Viridiplantae</taxon>
        <taxon>Streptophyta</taxon>
        <taxon>Embryophyta</taxon>
        <taxon>Tracheophyta</taxon>
        <taxon>Spermatophyta</taxon>
        <taxon>Magnoliopsida</taxon>
        <taxon>eudicotyledons</taxon>
        <taxon>Gunneridae</taxon>
        <taxon>Pentapetalae</taxon>
        <taxon>rosids</taxon>
        <taxon>fabids</taxon>
        <taxon>Malpighiales</taxon>
        <taxon>Euphorbiaceae</taxon>
        <taxon>Acalyphoideae</taxon>
        <taxon>Acalypheae</taxon>
        <taxon>Ricinus</taxon>
    </lineage>
</organism>
<dbReference type="GO" id="GO:0009507">
    <property type="term" value="C:chloroplast"/>
    <property type="evidence" value="ECO:0000318"/>
    <property type="project" value="GO_Central"/>
</dbReference>
<feature type="compositionally biased region" description="Gly residues" evidence="1">
    <location>
        <begin position="161"/>
        <end position="179"/>
    </location>
</feature>
<accession>B9RE49</accession>
<evidence type="ECO:0000313" key="3">
    <source>
        <dbReference type="Proteomes" id="UP000008311"/>
    </source>
</evidence>
<gene>
    <name evidence="2" type="ORF">RCOM_1618280</name>
</gene>
<dbReference type="GO" id="GO:0009658">
    <property type="term" value="P:chloroplast organization"/>
    <property type="evidence" value="ECO:0000318"/>
    <property type="project" value="GO_Central"/>
</dbReference>
<dbReference type="GO" id="GO:0010027">
    <property type="term" value="P:thylakoid membrane organization"/>
    <property type="evidence" value="ECO:0000318"/>
    <property type="project" value="GO_Central"/>
</dbReference>
<dbReference type="PANTHER" id="PTHR34938">
    <property type="entry name" value="PROTEIN FERTILITY RESTORER RF2, MITOCHONDRIAL"/>
    <property type="match status" value="1"/>
</dbReference>
<dbReference type="eggNOG" id="ENOG502S1SV">
    <property type="taxonomic scope" value="Eukaryota"/>
</dbReference>
<dbReference type="PANTHER" id="PTHR34938:SF1">
    <property type="entry name" value="PROTEIN FERTILITY RESTORER RF2, MITOCHONDRIAL"/>
    <property type="match status" value="1"/>
</dbReference>
<proteinExistence type="predicted"/>
<name>B9RE49_RICCO</name>
<dbReference type="Proteomes" id="UP000008311">
    <property type="component" value="Unassembled WGS sequence"/>
</dbReference>
<dbReference type="InParanoid" id="B9RE49"/>
<dbReference type="STRING" id="3988.B9RE49"/>
<protein>
    <submittedName>
        <fullName evidence="2">Uncharacterized protein</fullName>
    </submittedName>
</protein>
<keyword evidence="3" id="KW-1185">Reference proteome</keyword>
<feature type="region of interest" description="Disordered" evidence="1">
    <location>
        <begin position="145"/>
        <end position="179"/>
    </location>
</feature>
<sequence>MLTLTASTVGSLPLVAPGIMLEVETGDEYGYIFFLLDLRDSIPLLCRTLLLDAVRLRVGCKDRINQTGCTPVYVSLQFQACIQTGFKKLSLTAPIGLGKQLRPIYGSKYSNRKLSDSITCFAAVNARCSASGQTQTITREAPTITKAPVREPTKTPKLDDGGPGFPPGGDDGGGGGGGGGGGNWSGGFFFFGFLAFLGFLKDKESEEEYRDGSRRR</sequence>
<dbReference type="EMBL" id="EQ973775">
    <property type="protein sequence ID" value="EEF50657.1"/>
    <property type="molecule type" value="Genomic_DNA"/>
</dbReference>
<reference evidence="3" key="1">
    <citation type="journal article" date="2010" name="Nat. Biotechnol.">
        <title>Draft genome sequence of the oilseed species Ricinus communis.</title>
        <authorList>
            <person name="Chan A.P."/>
            <person name="Crabtree J."/>
            <person name="Zhao Q."/>
            <person name="Lorenzi H."/>
            <person name="Orvis J."/>
            <person name="Puiu D."/>
            <person name="Melake-Berhan A."/>
            <person name="Jones K.M."/>
            <person name="Redman J."/>
            <person name="Chen G."/>
            <person name="Cahoon E.B."/>
            <person name="Gedil M."/>
            <person name="Stanke M."/>
            <person name="Haas B.J."/>
            <person name="Wortman J.R."/>
            <person name="Fraser-Liggett C.M."/>
            <person name="Ravel J."/>
            <person name="Rabinowicz P.D."/>
        </authorList>
    </citation>
    <scope>NUCLEOTIDE SEQUENCE [LARGE SCALE GENOMIC DNA]</scope>
    <source>
        <strain evidence="3">cv. Hale</strain>
    </source>
</reference>
<dbReference type="FunCoup" id="B9RE49">
    <property type="interactions" value="1214"/>
</dbReference>
<feature type="compositionally biased region" description="Basic and acidic residues" evidence="1">
    <location>
        <begin position="148"/>
        <end position="160"/>
    </location>
</feature>
<evidence type="ECO:0000256" key="1">
    <source>
        <dbReference type="SAM" id="MobiDB-lite"/>
    </source>
</evidence>
<dbReference type="InterPro" id="IPR040299">
    <property type="entry name" value="RF2K-like"/>
</dbReference>